<reference evidence="19 20" key="1">
    <citation type="submission" date="2016-07" db="EMBL/GenBank/DDBJ databases">
        <title>Pervasive Adenine N6-methylation of Active Genes in Fungi.</title>
        <authorList>
            <consortium name="DOE Joint Genome Institute"/>
            <person name="Mondo S.J."/>
            <person name="Dannebaum R.O."/>
            <person name="Kuo R.C."/>
            <person name="Labutti K."/>
            <person name="Haridas S."/>
            <person name="Kuo A."/>
            <person name="Salamov A."/>
            <person name="Ahrendt S.R."/>
            <person name="Lipzen A."/>
            <person name="Sullivan W."/>
            <person name="Andreopoulos W.B."/>
            <person name="Clum A."/>
            <person name="Lindquist E."/>
            <person name="Daum C."/>
            <person name="Ramamoorthy G.K."/>
            <person name="Gryganskyi A."/>
            <person name="Culley D."/>
            <person name="Magnuson J.K."/>
            <person name="James T.Y."/>
            <person name="O'Malley M.A."/>
            <person name="Stajich J.E."/>
            <person name="Spatafora J.W."/>
            <person name="Visel A."/>
            <person name="Grigoriev I.V."/>
        </authorList>
    </citation>
    <scope>NUCLEOTIDE SEQUENCE [LARGE SCALE GENOMIC DNA]</scope>
    <source>
        <strain evidence="19 20">CBS 129021</strain>
    </source>
</reference>
<feature type="compositionally biased region" description="Polar residues" evidence="16">
    <location>
        <begin position="136"/>
        <end position="149"/>
    </location>
</feature>
<keyword evidence="6 15" id="KW-0349">Heme</keyword>
<keyword evidence="11" id="KW-0472">Membrane</keyword>
<keyword evidence="12 15" id="KW-1015">Disulfide bond</keyword>
<dbReference type="InParanoid" id="A0A1Y2E701"/>
<keyword evidence="4" id="KW-1003">Cell membrane</keyword>
<dbReference type="RefSeq" id="XP_040717954.1">
    <property type="nucleotide sequence ID" value="XM_040858155.1"/>
</dbReference>
<proteinExistence type="inferred from homology"/>
<evidence type="ECO:0000256" key="15">
    <source>
        <dbReference type="PROSITE-ProRule" id="PRU01356"/>
    </source>
</evidence>
<evidence type="ECO:0000256" key="7">
    <source>
        <dbReference type="ARBA" id="ARBA00022622"/>
    </source>
</evidence>
<keyword evidence="9 17" id="KW-0732">Signal</keyword>
<comment type="caution">
    <text evidence="15">Lacks conserved residue(s) required for the propagation of feature annotation.</text>
</comment>
<feature type="domain" description="CFEM" evidence="18">
    <location>
        <begin position="1"/>
        <end position="113"/>
    </location>
</feature>
<feature type="signal peptide" evidence="17">
    <location>
        <begin position="1"/>
        <end position="15"/>
    </location>
</feature>
<feature type="compositionally biased region" description="Low complexity" evidence="16">
    <location>
        <begin position="101"/>
        <end position="135"/>
    </location>
</feature>
<keyword evidence="10 15" id="KW-0408">Iron</keyword>
<evidence type="ECO:0000256" key="14">
    <source>
        <dbReference type="ARBA" id="ARBA00023288"/>
    </source>
</evidence>
<dbReference type="GO" id="GO:0098552">
    <property type="term" value="C:side of membrane"/>
    <property type="evidence" value="ECO:0007669"/>
    <property type="project" value="UniProtKB-KW"/>
</dbReference>
<evidence type="ECO:0000256" key="9">
    <source>
        <dbReference type="ARBA" id="ARBA00022729"/>
    </source>
</evidence>
<evidence type="ECO:0000256" key="12">
    <source>
        <dbReference type="ARBA" id="ARBA00023157"/>
    </source>
</evidence>
<keyword evidence="7" id="KW-0336">GPI-anchor</keyword>
<evidence type="ECO:0000256" key="10">
    <source>
        <dbReference type="ARBA" id="ARBA00023004"/>
    </source>
</evidence>
<keyword evidence="13" id="KW-0325">Glycoprotein</keyword>
<feature type="disulfide bond" evidence="15">
    <location>
        <begin position="41"/>
        <end position="48"/>
    </location>
</feature>
<gene>
    <name evidence="19" type="ORF">BCR38DRAFT_407313</name>
</gene>
<evidence type="ECO:0000256" key="5">
    <source>
        <dbReference type="ARBA" id="ARBA00022525"/>
    </source>
</evidence>
<evidence type="ECO:0000259" key="18">
    <source>
        <dbReference type="PROSITE" id="PS52012"/>
    </source>
</evidence>
<evidence type="ECO:0000256" key="1">
    <source>
        <dbReference type="ARBA" id="ARBA00004609"/>
    </source>
</evidence>
<dbReference type="InterPro" id="IPR008427">
    <property type="entry name" value="Extracellular_membr_CFEM_dom"/>
</dbReference>
<evidence type="ECO:0000256" key="4">
    <source>
        <dbReference type="ARBA" id="ARBA00022475"/>
    </source>
</evidence>
<dbReference type="Pfam" id="PF05730">
    <property type="entry name" value="CFEM"/>
    <property type="match status" value="1"/>
</dbReference>
<accession>A0A1Y2E701</accession>
<evidence type="ECO:0000313" key="19">
    <source>
        <dbReference type="EMBL" id="ORY67330.1"/>
    </source>
</evidence>
<evidence type="ECO:0000256" key="3">
    <source>
        <dbReference type="ARBA" id="ARBA00010031"/>
    </source>
</evidence>
<dbReference type="PANTHER" id="PTHR37928:SF2">
    <property type="entry name" value="GPI ANCHORED CFEM DOMAIN PROTEIN (AFU_ORTHOLOGUE AFUA_6G10580)"/>
    <property type="match status" value="1"/>
</dbReference>
<dbReference type="GO" id="GO:0005886">
    <property type="term" value="C:plasma membrane"/>
    <property type="evidence" value="ECO:0007669"/>
    <property type="project" value="UniProtKB-SubCell"/>
</dbReference>
<dbReference type="PROSITE" id="PS52012">
    <property type="entry name" value="CFEM"/>
    <property type="match status" value="1"/>
</dbReference>
<organism evidence="19 20">
    <name type="scientific">Pseudomassariella vexata</name>
    <dbReference type="NCBI Taxonomy" id="1141098"/>
    <lineage>
        <taxon>Eukaryota</taxon>
        <taxon>Fungi</taxon>
        <taxon>Dikarya</taxon>
        <taxon>Ascomycota</taxon>
        <taxon>Pezizomycotina</taxon>
        <taxon>Sordariomycetes</taxon>
        <taxon>Xylariomycetidae</taxon>
        <taxon>Amphisphaeriales</taxon>
        <taxon>Pseudomassariaceae</taxon>
        <taxon>Pseudomassariella</taxon>
    </lineage>
</organism>
<comment type="similarity">
    <text evidence="3">Belongs to the RBT5 family.</text>
</comment>
<evidence type="ECO:0000256" key="8">
    <source>
        <dbReference type="ARBA" id="ARBA00022723"/>
    </source>
</evidence>
<feature type="binding site" description="axial binding residue" evidence="15">
    <location>
        <position position="45"/>
    </location>
    <ligand>
        <name>heme</name>
        <dbReference type="ChEBI" id="CHEBI:30413"/>
    </ligand>
    <ligandPart>
        <name>Fe</name>
        <dbReference type="ChEBI" id="CHEBI:18248"/>
    </ligandPart>
</feature>
<dbReference type="GO" id="GO:0005576">
    <property type="term" value="C:extracellular region"/>
    <property type="evidence" value="ECO:0007669"/>
    <property type="project" value="UniProtKB-SubCell"/>
</dbReference>
<evidence type="ECO:0000256" key="11">
    <source>
        <dbReference type="ARBA" id="ARBA00023136"/>
    </source>
</evidence>
<dbReference type="GO" id="GO:0046872">
    <property type="term" value="F:metal ion binding"/>
    <property type="evidence" value="ECO:0007669"/>
    <property type="project" value="UniProtKB-UniRule"/>
</dbReference>
<comment type="subcellular location">
    <subcellularLocation>
        <location evidence="1">Cell membrane</location>
        <topology evidence="1">Lipid-anchor</topology>
        <topology evidence="1">GPI-anchor</topology>
    </subcellularLocation>
    <subcellularLocation>
        <location evidence="2">Secreted</location>
    </subcellularLocation>
</comment>
<protein>
    <recommendedName>
        <fullName evidence="18">CFEM domain-containing protein</fullName>
    </recommendedName>
</protein>
<evidence type="ECO:0000256" key="13">
    <source>
        <dbReference type="ARBA" id="ARBA00023180"/>
    </source>
</evidence>
<dbReference type="Proteomes" id="UP000193689">
    <property type="component" value="Unassembled WGS sequence"/>
</dbReference>
<comment type="caution">
    <text evidence="19">The sequence shown here is derived from an EMBL/GenBank/DDBJ whole genome shotgun (WGS) entry which is preliminary data.</text>
</comment>
<evidence type="ECO:0000313" key="20">
    <source>
        <dbReference type="Proteomes" id="UP000193689"/>
    </source>
</evidence>
<dbReference type="PANTHER" id="PTHR37928">
    <property type="entry name" value="CFEM DOMAIN PROTEIN (AFU_ORTHOLOGUE AFUA_6G14090)"/>
    <property type="match status" value="1"/>
</dbReference>
<dbReference type="GeneID" id="63774367"/>
<keyword evidence="5" id="KW-0964">Secreted</keyword>
<sequence length="188" mass="17852">MKPTLLLVAAGLAVAQNGGYFPGEPDCAIPCLTSAISKAGCALSDISCQCGPTQSVIGMNAAGCLTGACSADELQQALSAGLAVCSSFSAGDLTITSTAAPTTGTASSSASISITSPPSSTPSSTATGDSTSTAIPTSLASTETLTRTDSTPSASLSSIIASQSSAAGAPARVAGGFLAGLVGIVAAL</sequence>
<feature type="region of interest" description="Disordered" evidence="16">
    <location>
        <begin position="101"/>
        <end position="152"/>
    </location>
</feature>
<dbReference type="AlphaFoldDB" id="A0A1Y2E701"/>
<name>A0A1Y2E701_9PEZI</name>
<keyword evidence="14" id="KW-0449">Lipoprotein</keyword>
<keyword evidence="8 15" id="KW-0479">Metal-binding</keyword>
<evidence type="ECO:0000256" key="16">
    <source>
        <dbReference type="SAM" id="MobiDB-lite"/>
    </source>
</evidence>
<evidence type="ECO:0000256" key="2">
    <source>
        <dbReference type="ARBA" id="ARBA00004613"/>
    </source>
</evidence>
<dbReference type="InterPro" id="IPR051735">
    <property type="entry name" value="CFEM_domain"/>
</dbReference>
<dbReference type="OrthoDB" id="3559948at2759"/>
<evidence type="ECO:0000256" key="6">
    <source>
        <dbReference type="ARBA" id="ARBA00022617"/>
    </source>
</evidence>
<keyword evidence="20" id="KW-1185">Reference proteome</keyword>
<evidence type="ECO:0000256" key="17">
    <source>
        <dbReference type="SAM" id="SignalP"/>
    </source>
</evidence>
<dbReference type="SMART" id="SM00747">
    <property type="entry name" value="CFEM"/>
    <property type="match status" value="1"/>
</dbReference>
<dbReference type="EMBL" id="MCFJ01000004">
    <property type="protein sequence ID" value="ORY67330.1"/>
    <property type="molecule type" value="Genomic_DNA"/>
</dbReference>
<feature type="chain" id="PRO_5013141569" description="CFEM domain-containing protein" evidence="17">
    <location>
        <begin position="16"/>
        <end position="188"/>
    </location>
</feature>